<dbReference type="AlphaFoldDB" id="A0A6N2SKF7"/>
<dbReference type="InterPro" id="IPR003607">
    <property type="entry name" value="HD/PDEase_dom"/>
</dbReference>
<sequence>MQKHPLFQELFEKLQQLEKDRQFCRHTMEHFLDVARLMYIYDLEDGASIPKEVIYAAALLHDLGRYEQLTKGTPHDIAGSEAAEFIMKECEFQTEEIEAVKKAILGHRDAASLSSDLLLTAYLYRADKKSRNCFACPSEPECNWPEEKKNLWIEY</sequence>
<reference evidence="2" key="1">
    <citation type="submission" date="2019-11" db="EMBL/GenBank/DDBJ databases">
        <authorList>
            <person name="Feng L."/>
        </authorList>
    </citation>
    <scope>NUCLEOTIDE SEQUENCE</scope>
    <source>
        <strain evidence="2">BgluceraseaLFYP119</strain>
    </source>
</reference>
<protein>
    <submittedName>
        <fullName evidence="2">HD domain protein</fullName>
    </submittedName>
</protein>
<evidence type="ECO:0000313" key="2">
    <source>
        <dbReference type="EMBL" id="VYS92591.1"/>
    </source>
</evidence>
<proteinExistence type="predicted"/>
<accession>A0A6N2SKF7</accession>
<dbReference type="SUPFAM" id="SSF109604">
    <property type="entry name" value="HD-domain/PDEase-like"/>
    <property type="match status" value="1"/>
</dbReference>
<dbReference type="EMBL" id="CACRST010000010">
    <property type="protein sequence ID" value="VYS92591.1"/>
    <property type="molecule type" value="Genomic_DNA"/>
</dbReference>
<dbReference type="Gene3D" id="1.10.3210.10">
    <property type="entry name" value="Hypothetical protein af1432"/>
    <property type="match status" value="1"/>
</dbReference>
<organism evidence="2">
    <name type="scientific">Blautia glucerasea</name>
    <dbReference type="NCBI Taxonomy" id="536633"/>
    <lineage>
        <taxon>Bacteria</taxon>
        <taxon>Bacillati</taxon>
        <taxon>Bacillota</taxon>
        <taxon>Clostridia</taxon>
        <taxon>Lachnospirales</taxon>
        <taxon>Lachnospiraceae</taxon>
        <taxon>Blautia</taxon>
    </lineage>
</organism>
<evidence type="ECO:0000259" key="1">
    <source>
        <dbReference type="SMART" id="SM00471"/>
    </source>
</evidence>
<gene>
    <name evidence="2" type="ORF">BGLFYP119_01132</name>
</gene>
<name>A0A6N2SKF7_9FIRM</name>
<dbReference type="InterPro" id="IPR006674">
    <property type="entry name" value="HD_domain"/>
</dbReference>
<dbReference type="Pfam" id="PF01966">
    <property type="entry name" value="HD"/>
    <property type="match status" value="1"/>
</dbReference>
<dbReference type="SMART" id="SM00471">
    <property type="entry name" value="HDc"/>
    <property type="match status" value="1"/>
</dbReference>
<feature type="domain" description="HD/PDEase" evidence="1">
    <location>
        <begin position="23"/>
        <end position="141"/>
    </location>
</feature>